<feature type="region of interest" description="Disordered" evidence="1">
    <location>
        <begin position="34"/>
        <end position="56"/>
    </location>
</feature>
<name>A0AAV6VSC5_9ARAC</name>
<evidence type="ECO:0000313" key="2">
    <source>
        <dbReference type="EMBL" id="KAG8198663.1"/>
    </source>
</evidence>
<proteinExistence type="predicted"/>
<protein>
    <submittedName>
        <fullName evidence="2">Uncharacterized protein</fullName>
    </submittedName>
</protein>
<feature type="compositionally biased region" description="Basic residues" evidence="1">
    <location>
        <begin position="1"/>
        <end position="10"/>
    </location>
</feature>
<gene>
    <name evidence="2" type="ORF">JTE90_015495</name>
</gene>
<evidence type="ECO:0000313" key="3">
    <source>
        <dbReference type="Proteomes" id="UP000827092"/>
    </source>
</evidence>
<sequence>MDGLHSRSRIPHQDDGVSDKPNIAVEGSITHLQHTTKTSLLPKKNPNQPISQTTTKNCPLSTFDNCIIMSSSTASRITLRRSLILSNVPKMMILLILTSQMSEGAWQDGIQPHIRISQLELLYIITLPPLFLLKRREKLSREPRKT</sequence>
<reference evidence="2 3" key="1">
    <citation type="journal article" date="2022" name="Nat. Ecol. Evol.">
        <title>A masculinizing supergene underlies an exaggerated male reproductive morph in a spider.</title>
        <authorList>
            <person name="Hendrickx F."/>
            <person name="De Corte Z."/>
            <person name="Sonet G."/>
            <person name="Van Belleghem S.M."/>
            <person name="Kostlbacher S."/>
            <person name="Vangestel C."/>
        </authorList>
    </citation>
    <scope>NUCLEOTIDE SEQUENCE [LARGE SCALE GENOMIC DNA]</scope>
    <source>
        <strain evidence="2">W744_W776</strain>
    </source>
</reference>
<dbReference type="Proteomes" id="UP000827092">
    <property type="component" value="Unassembled WGS sequence"/>
</dbReference>
<dbReference type="AlphaFoldDB" id="A0AAV6VSC5"/>
<comment type="caution">
    <text evidence="2">The sequence shown here is derived from an EMBL/GenBank/DDBJ whole genome shotgun (WGS) entry which is preliminary data.</text>
</comment>
<feature type="region of interest" description="Disordered" evidence="1">
    <location>
        <begin position="1"/>
        <end position="22"/>
    </location>
</feature>
<organism evidence="2 3">
    <name type="scientific">Oedothorax gibbosus</name>
    <dbReference type="NCBI Taxonomy" id="931172"/>
    <lineage>
        <taxon>Eukaryota</taxon>
        <taxon>Metazoa</taxon>
        <taxon>Ecdysozoa</taxon>
        <taxon>Arthropoda</taxon>
        <taxon>Chelicerata</taxon>
        <taxon>Arachnida</taxon>
        <taxon>Araneae</taxon>
        <taxon>Araneomorphae</taxon>
        <taxon>Entelegynae</taxon>
        <taxon>Araneoidea</taxon>
        <taxon>Linyphiidae</taxon>
        <taxon>Erigoninae</taxon>
        <taxon>Oedothorax</taxon>
    </lineage>
</organism>
<evidence type="ECO:0000256" key="1">
    <source>
        <dbReference type="SAM" id="MobiDB-lite"/>
    </source>
</evidence>
<keyword evidence="3" id="KW-1185">Reference proteome</keyword>
<accession>A0AAV6VSC5</accession>
<dbReference type="EMBL" id="JAFNEN010000037">
    <property type="protein sequence ID" value="KAG8198663.1"/>
    <property type="molecule type" value="Genomic_DNA"/>
</dbReference>